<accession>A0A8J6C1U3</accession>
<name>A0A8J6C1U3_ELECQ</name>
<keyword evidence="2" id="KW-1185">Reference proteome</keyword>
<dbReference type="AlphaFoldDB" id="A0A8J6C1U3"/>
<comment type="caution">
    <text evidence="1">The sequence shown here is derived from an EMBL/GenBank/DDBJ whole genome shotgun (WGS) entry which is preliminary data.</text>
</comment>
<dbReference type="Proteomes" id="UP000770717">
    <property type="component" value="Unassembled WGS sequence"/>
</dbReference>
<protein>
    <submittedName>
        <fullName evidence="1">Uncharacterized protein</fullName>
    </submittedName>
</protein>
<gene>
    <name evidence="1" type="ORF">GDO78_022152</name>
</gene>
<organism evidence="1 2">
    <name type="scientific">Eleutherodactylus coqui</name>
    <name type="common">Puerto Rican coqui</name>
    <dbReference type="NCBI Taxonomy" id="57060"/>
    <lineage>
        <taxon>Eukaryota</taxon>
        <taxon>Metazoa</taxon>
        <taxon>Chordata</taxon>
        <taxon>Craniata</taxon>
        <taxon>Vertebrata</taxon>
        <taxon>Euteleostomi</taxon>
        <taxon>Amphibia</taxon>
        <taxon>Batrachia</taxon>
        <taxon>Anura</taxon>
        <taxon>Neobatrachia</taxon>
        <taxon>Hyloidea</taxon>
        <taxon>Eleutherodactylidae</taxon>
        <taxon>Eleutherodactylinae</taxon>
        <taxon>Eleutherodactylus</taxon>
        <taxon>Eleutherodactylus</taxon>
    </lineage>
</organism>
<evidence type="ECO:0000313" key="1">
    <source>
        <dbReference type="EMBL" id="KAG9460387.1"/>
    </source>
</evidence>
<reference evidence="1" key="1">
    <citation type="thesis" date="2020" institute="ProQuest LLC" country="789 East Eisenhower Parkway, Ann Arbor, MI, USA">
        <title>Comparative Genomics and Chromosome Evolution.</title>
        <authorList>
            <person name="Mudd A.B."/>
        </authorList>
    </citation>
    <scope>NUCLEOTIDE SEQUENCE</scope>
    <source>
        <strain evidence="1">HN-11 Male</strain>
        <tissue evidence="1">Kidney and liver</tissue>
    </source>
</reference>
<evidence type="ECO:0000313" key="2">
    <source>
        <dbReference type="Proteomes" id="UP000770717"/>
    </source>
</evidence>
<dbReference type="EMBL" id="WNTK01075507">
    <property type="protein sequence ID" value="KAG9460387.1"/>
    <property type="molecule type" value="Genomic_DNA"/>
</dbReference>
<sequence length="111" mass="12322">MAGCQGINSCLVLCSVQNWDWTCGIPMLAAYFTGIQRINGIREWSPVHVPLQLHLEVSLQKTSSLFVRPSKFCHFGRASPRINCRKSSELCEACAGTGYNVPFNYHSISDA</sequence>
<proteinExistence type="predicted"/>